<evidence type="ECO:0000256" key="1">
    <source>
        <dbReference type="SAM" id="MobiDB-lite"/>
    </source>
</evidence>
<keyword evidence="2" id="KW-1185">Reference proteome</keyword>
<reference evidence="3" key="1">
    <citation type="submission" date="2025-08" db="UniProtKB">
        <authorList>
            <consortium name="RefSeq"/>
        </authorList>
    </citation>
    <scope>IDENTIFICATION</scope>
</reference>
<feature type="region of interest" description="Disordered" evidence="1">
    <location>
        <begin position="25"/>
        <end position="52"/>
    </location>
</feature>
<dbReference type="Proteomes" id="UP001515500">
    <property type="component" value="Chromosome 17"/>
</dbReference>
<dbReference type="InterPro" id="IPR055296">
    <property type="entry name" value="SRL2-like"/>
</dbReference>
<organism evidence="2 3">
    <name type="scientific">Dioscorea cayennensis subsp. rotundata</name>
    <name type="common">White Guinea yam</name>
    <name type="synonym">Dioscorea rotundata</name>
    <dbReference type="NCBI Taxonomy" id="55577"/>
    <lineage>
        <taxon>Eukaryota</taxon>
        <taxon>Viridiplantae</taxon>
        <taxon>Streptophyta</taxon>
        <taxon>Embryophyta</taxon>
        <taxon>Tracheophyta</taxon>
        <taxon>Spermatophyta</taxon>
        <taxon>Magnoliopsida</taxon>
        <taxon>Liliopsida</taxon>
        <taxon>Dioscoreales</taxon>
        <taxon>Dioscoreaceae</taxon>
        <taxon>Dioscorea</taxon>
    </lineage>
</organism>
<dbReference type="PANTHER" id="PTHR46087:SF11">
    <property type="entry name" value="PROTEIN SEMI-ROLLED LEAF 2"/>
    <property type="match status" value="1"/>
</dbReference>
<dbReference type="AlphaFoldDB" id="A0AB40CXL0"/>
<accession>A0AB40CXL0</accession>
<dbReference type="RefSeq" id="XP_039143938.1">
    <property type="nucleotide sequence ID" value="XM_039288004.1"/>
</dbReference>
<gene>
    <name evidence="3" type="primary">LOC120281067</name>
</gene>
<proteinExistence type="predicted"/>
<dbReference type="PANTHER" id="PTHR46087">
    <property type="entry name" value="PUTATIVE, EXPRESSED-RELATED"/>
    <property type="match status" value="1"/>
</dbReference>
<evidence type="ECO:0000313" key="2">
    <source>
        <dbReference type="Proteomes" id="UP001515500"/>
    </source>
</evidence>
<dbReference type="GeneID" id="120281067"/>
<evidence type="ECO:0000313" key="3">
    <source>
        <dbReference type="RefSeq" id="XP_039143938.1"/>
    </source>
</evidence>
<name>A0AB40CXL0_DIOCR</name>
<protein>
    <submittedName>
        <fullName evidence="3">Protein SEMI-ROLLED LEAF 2-like</fullName>
    </submittedName>
</protein>
<sequence length="193" mass="21445">MRVTARRGQLRFRSKLISLPEVLNEGRQTTEEDSIPHIANEGRAAARGDSAVREESENPKVWARICINKLAELAKESTTMWRLLDPMLVYFDIGKHWPPRNGLALIVLSDMACFVKGSGASRGASAAASQGYDASRIPDVETRVGAHQIFSAVLIQTPNHPRQGSEYLYKLRKWNSKTSSAFASPIALLEKLR</sequence>